<accession>A0A915YGX2</accession>
<evidence type="ECO:0000313" key="1">
    <source>
        <dbReference type="EMBL" id="BDS12799.1"/>
    </source>
</evidence>
<name>A0A915YGX2_9BACT</name>
<sequence>MGRLFSLFTKKNLSHNRNDMSNKQVIFYIKSFYYKIQSKPR</sequence>
<dbReference type="Proteomes" id="UP001060919">
    <property type="component" value="Chromosome"/>
</dbReference>
<reference evidence="1" key="1">
    <citation type="submission" date="2022-09" db="EMBL/GenBank/DDBJ databases">
        <title>Aureispira anguillicida sp. nov., isolated from Leptocephalus of Japanese eel Anguilla japonica.</title>
        <authorList>
            <person name="Yuasa K."/>
            <person name="Mekata T."/>
            <person name="Ikunari K."/>
        </authorList>
    </citation>
    <scope>NUCLEOTIDE SEQUENCE</scope>
    <source>
        <strain evidence="1">EL160426</strain>
    </source>
</reference>
<gene>
    <name evidence="1" type="ORF">AsAng_0035240</name>
</gene>
<keyword evidence="2" id="KW-1185">Reference proteome</keyword>
<proteinExistence type="predicted"/>
<protein>
    <submittedName>
        <fullName evidence="1">Uncharacterized protein</fullName>
    </submittedName>
</protein>
<organism evidence="1 2">
    <name type="scientific">Aureispira anguillae</name>
    <dbReference type="NCBI Taxonomy" id="2864201"/>
    <lineage>
        <taxon>Bacteria</taxon>
        <taxon>Pseudomonadati</taxon>
        <taxon>Bacteroidota</taxon>
        <taxon>Saprospiria</taxon>
        <taxon>Saprospirales</taxon>
        <taxon>Saprospiraceae</taxon>
        <taxon>Aureispira</taxon>
    </lineage>
</organism>
<dbReference type="AlphaFoldDB" id="A0A915YGX2"/>
<dbReference type="KEGG" id="aup:AsAng_0035240"/>
<dbReference type="EMBL" id="AP026867">
    <property type="protein sequence ID" value="BDS12799.1"/>
    <property type="molecule type" value="Genomic_DNA"/>
</dbReference>
<evidence type="ECO:0000313" key="2">
    <source>
        <dbReference type="Proteomes" id="UP001060919"/>
    </source>
</evidence>